<name>A0A4Z2E1A7_9TELE</name>
<dbReference type="EMBL" id="SRLO01021982">
    <property type="protein sequence ID" value="TNN22543.1"/>
    <property type="molecule type" value="Genomic_DNA"/>
</dbReference>
<evidence type="ECO:0000313" key="2">
    <source>
        <dbReference type="EMBL" id="TNN22543.1"/>
    </source>
</evidence>
<keyword evidence="3" id="KW-1185">Reference proteome</keyword>
<dbReference type="Proteomes" id="UP000314294">
    <property type="component" value="Unassembled WGS sequence"/>
</dbReference>
<comment type="caution">
    <text evidence="2">The sequence shown here is derived from an EMBL/GenBank/DDBJ whole genome shotgun (WGS) entry which is preliminary data.</text>
</comment>
<evidence type="ECO:0000313" key="3">
    <source>
        <dbReference type="Proteomes" id="UP000314294"/>
    </source>
</evidence>
<feature type="region of interest" description="Disordered" evidence="1">
    <location>
        <begin position="56"/>
        <end position="82"/>
    </location>
</feature>
<sequence>MVLTSDRRRADQTATSNVSFGSRKAELTRDGGVGLRGVEHGRAQVRRRGVVHLEEEERKHLRATDGAPPGRRVQRDFTRQEA</sequence>
<reference evidence="2 3" key="1">
    <citation type="submission" date="2019-03" db="EMBL/GenBank/DDBJ databases">
        <title>First draft genome of Liparis tanakae, snailfish: a comprehensive survey of snailfish specific genes.</title>
        <authorList>
            <person name="Kim W."/>
            <person name="Song I."/>
            <person name="Jeong J.-H."/>
            <person name="Kim D."/>
            <person name="Kim S."/>
            <person name="Ryu S."/>
            <person name="Song J.Y."/>
            <person name="Lee S.K."/>
        </authorList>
    </citation>
    <scope>NUCLEOTIDE SEQUENCE [LARGE SCALE GENOMIC DNA]</scope>
    <source>
        <tissue evidence="2">Muscle</tissue>
    </source>
</reference>
<feature type="compositionally biased region" description="Basic and acidic residues" evidence="1">
    <location>
        <begin position="73"/>
        <end position="82"/>
    </location>
</feature>
<proteinExistence type="predicted"/>
<organism evidence="2 3">
    <name type="scientific">Liparis tanakae</name>
    <name type="common">Tanaka's snailfish</name>
    <dbReference type="NCBI Taxonomy" id="230148"/>
    <lineage>
        <taxon>Eukaryota</taxon>
        <taxon>Metazoa</taxon>
        <taxon>Chordata</taxon>
        <taxon>Craniata</taxon>
        <taxon>Vertebrata</taxon>
        <taxon>Euteleostomi</taxon>
        <taxon>Actinopterygii</taxon>
        <taxon>Neopterygii</taxon>
        <taxon>Teleostei</taxon>
        <taxon>Neoteleostei</taxon>
        <taxon>Acanthomorphata</taxon>
        <taxon>Eupercaria</taxon>
        <taxon>Perciformes</taxon>
        <taxon>Cottioidei</taxon>
        <taxon>Cottales</taxon>
        <taxon>Liparidae</taxon>
        <taxon>Liparis</taxon>
    </lineage>
</organism>
<gene>
    <name evidence="2" type="ORF">EYF80_067343</name>
</gene>
<evidence type="ECO:0000256" key="1">
    <source>
        <dbReference type="SAM" id="MobiDB-lite"/>
    </source>
</evidence>
<dbReference type="AlphaFoldDB" id="A0A4Z2E1A7"/>
<accession>A0A4Z2E1A7</accession>
<protein>
    <submittedName>
        <fullName evidence="2">Uncharacterized protein</fullName>
    </submittedName>
</protein>